<dbReference type="InterPro" id="IPR020806">
    <property type="entry name" value="PKS_PP-bd"/>
</dbReference>
<dbReference type="InterPro" id="IPR001242">
    <property type="entry name" value="Condensation_dom"/>
</dbReference>
<dbReference type="PANTHER" id="PTHR45527:SF16">
    <property type="entry name" value="NONRIBOSOMAL PEPTIDE SYNTHASE ATNA-RELATED"/>
    <property type="match status" value="1"/>
</dbReference>
<protein>
    <recommendedName>
        <fullName evidence="4">Carrier domain-containing protein</fullName>
    </recommendedName>
</protein>
<dbReference type="PROSITE" id="PS50075">
    <property type="entry name" value="CARRIER"/>
    <property type="match status" value="3"/>
</dbReference>
<dbReference type="Gene3D" id="3.40.50.12780">
    <property type="entry name" value="N-terminal domain of ligase-like"/>
    <property type="match status" value="2"/>
</dbReference>
<dbReference type="Gene3D" id="3.30.300.30">
    <property type="match status" value="3"/>
</dbReference>
<dbReference type="CDD" id="cd05918">
    <property type="entry name" value="A_NRPS_SidN3_like"/>
    <property type="match status" value="2"/>
</dbReference>
<dbReference type="CDD" id="cd19542">
    <property type="entry name" value="CT_NRPS-like"/>
    <property type="match status" value="2"/>
</dbReference>
<comment type="caution">
    <text evidence="5">The sequence shown here is derived from an EMBL/GenBank/DDBJ whole genome shotgun (WGS) entry which is preliminary data.</text>
</comment>
<dbReference type="SMART" id="SM00823">
    <property type="entry name" value="PKS_PP"/>
    <property type="match status" value="2"/>
</dbReference>
<dbReference type="Pfam" id="PF00501">
    <property type="entry name" value="AMP-binding"/>
    <property type="match status" value="4"/>
</dbReference>
<name>A0AA35LSP4_9HYPO</name>
<accession>A0AA35LSP4</accession>
<dbReference type="InterPro" id="IPR023213">
    <property type="entry name" value="CAT-like_dom_sf"/>
</dbReference>
<keyword evidence="3" id="KW-0436">Ligase</keyword>
<keyword evidence="6" id="KW-1185">Reference proteome</keyword>
<feature type="domain" description="Carrier" evidence="4">
    <location>
        <begin position="2819"/>
        <end position="2892"/>
    </location>
</feature>
<dbReference type="Gene3D" id="2.30.38.10">
    <property type="entry name" value="Luciferase, Domain 3"/>
    <property type="match status" value="1"/>
</dbReference>
<dbReference type="GO" id="GO:0031177">
    <property type="term" value="F:phosphopantetheine binding"/>
    <property type="evidence" value="ECO:0007669"/>
    <property type="project" value="InterPro"/>
</dbReference>
<dbReference type="InterPro" id="IPR020845">
    <property type="entry name" value="AMP-binding_CS"/>
</dbReference>
<sequence length="4101" mass="450229">MGSLVHSRFNTGVCFVEIEGIDATDAEIFDLALVVCKSASSGPDSCYLQFSSSLLSDSAAALVAANYRTIASQLVSKLESPVSHLRMLSAEDLEKTSSWNRACPAPVDGLVHDFFAYNVLSRPNAPAVCASDASLTYLELDTVSNVLANFLVQEGAGPETAVPLCFTKSAWATVSMLAVIKAGAAFTFLDPSFPIDALQDIVSQTGARFLLCSPSTRAMWSGLFPAHEVSAEAIAALPQLRDAPRSSVRPSNLLYIVFTSGSTGKPKGVCVEHSGFLSSALDFIRVTEMNSSSRVLHFASYSFDASIFESFTALLCGGCLCTPDETSREKGVPHFMGEFAITLAFLTPSLVTSFRPNDVPSLETLILMGEAPTKTIMERWTGKLRLMNAYGPSECCVASAVHPHPEPHTEAANIGWPVGGLLWVVDHNDHDRLVPVGAVGELAIEGPHLGRGYLNDRVKTAKVFVDAPKWTAGFPASRIRRVYLTGDIVRRNMDGSVVFIGRRDSQVKVRGMRIELGAVEQHLLADRLVRLATCTVIAPGNGTRQKRLAAVVSIRGMKSVESDGDLKVFKFANPGLESELVRRSIREIRNRLGLPGYMIPATWFVLKSFPLMPSGKIDRVKVKSWIDGMNAEAFHESQCLVDQQNMTEDAHVQIRSPLVEALRREIGLVLNLPLGSVAPWKSFISLGGDSISVLQLVSQCQAQNMVLTSREIMQSKSIAKLALSIRLPDIQMNQLERSEGLFEQESWESSDVGPEFHRPGLFEITAKIIQGQLQLKFEYNKTMKHQADIASWVHMCEKDLSRIVSELDSIGTRARRMHTLSDFPLLRVGYHGRYSLFDSVLPRLGVSVDNVEDVYDTSPMQTGILLSQVKDSGLYQCSTVFQVVATSPFASVDLQCLCDSWQSLVQRHSALRTIFVPDVSDEGAFCQIVLKTVEPRVVRVSCPVSELDLILKKPAHLPLHDGRPPHRLTICQVSDGGTYIRLDINHACIDGASGEIFVRDFVAFYDGSRQLPEAPAYSDFISKVQERDLEKDLQYWTSRLKDVEPCHLPVLDDGVSQDGSLQMIRATSPVSIALLSRFCRSHSVTLPTAFKLAWSLVLQIYNGSDSACFGYLVSGRDNLGTDGHMKDNAFGALANILACRCDLSGTIGSLLNTIHRDSLSDLEHQYCSLAHIQRNLDSSKLANQQPLFNTILNFQVHPNTASSESSIELCKFYVYEPTEYSCVVDIVATGECFEISLTHRTSSISRGQAENIAEAFLTALGALVQSLVTMPVKGINLFGQGHSKQVWAWNRIVPPRVDMCIHDVVSRNAAAYPHSSAIESRDAIFTYEELDVATTQLASHLAHLGVGPGSIVPLCFAKSAWTIVSLLAVLKAGGAFVLLDPNHITPGRTGGIIRDTGPKLLIAGGQRESLLLTSTIASTTTAPGVLVVDKDCMSRIGLCSSCILPHSRNPSLVSPQDPAYIFFTSGTTGTPKGSVNTHSGFCTAAASWWKRTGLSNRSRVLQYASYTFDACLSEILTVLLFGGCVCVPTEEERTENIVGAINEARVDVALLTPSVARLITPTEVPALEILFLCGEAVTKADAAHWKGHVKLANSYGPSECGVATTVNECILDDTTNIGRPTDSLCWIVDPENHERLVPIGAVGELIIEGHIVANGYLNDEAKTAESFIKPPEWLSRKRLESGQQVLDRVYKTGDLVRHNSDGSIKFIGRKDTQSKLHGQRMELGEVEHHVLSQSFVVRAVAVEVIEPEVCQRRQALAAFFTWSGTVANSVPGIPDDSNMFLDLPDDIAIHLQALQDSLTNALPSYMIPTLFVPLSAFPLSPSKKLDRRALRSAAAKIPVARLCQYSLAGVSTGRQAPKSDTEKTLHRAWVETLGSPPEMIDRNTSFFRAGGDSLNAMRLVSTARHKYGLILSVATIFEHPRLCDMAARVVFHDRGQESDTSTPETQVEAFGLLPRDHSVDSLVSIAAVQCQVRQESVLDLYPCTPLQEGLMAISVDKKGAYLRQNIYRIPKTLDVDRLKRAWEVVVTAHPILRTRIVSIDSIETVGCLQVVLDDQITWLHPTCSRGQYLADDLDLPVTWGSPLNRFAILAPAHLNDNHAYLVWTVHHAVFDEWSLRLTMEQLEQAYHDETLPTVLPFNRFIKYTTNSEDVTCAAFWAEELGGNVPVTLPQLPSNGYVPRLGDCDERIIDLARETGQHITTPILLRASWALVTGRYAATEDIVFGASVHGRSAAVPGIDKINGPTMATVPVKVYLGRELPISSFIERIQTQATKMIAFEHWGLQNIARVSETVPAFQNIFVVHLPVKKDNKSPLNLGTLESTNPNYLNHALVMECFLEDNGRKVLVKLSYDRHVVPYAPQLNSHFDTANATFLLASETYSTLLQRDGRDILPIGTSTMESLAEAHCATALPIVFPENAAYVVFTSSTMGRSKAVITEHRAFISCSASYASKISISETSRVLQLAAFDARDRYILETFTTLTEGGCVCVAKDDSRTNLAQLGDAIRTLRVTWTMMTPSAARLLPRDQVRTLKTLVLVGEPMSRLDRSWSRTVKLMNVYGPSECSVLSVINDSVILESDSTAIGRGVGSCCWIVEPHDHNLLAPVGCVGELMLESAGLARGYLNQPSETAEAFISGPTWLQGIRPNSRLYKTGHLVKYSSTDGIISFVGRKDMQIKVHSQQLQLQEIEHHLMTHDHVSIAAVTRPKTGRFAGKLVATLLLRSLTIIGREGDSSLSLELVKFAEKTTASQQLSDIRAWVGSRSPPYIVPSVWAVVYRVPWTTSLKVDKHEIITWLETMSENGASEIMGMIANSEEDDVGGINVKMERRLRNIIAKVLGLSADQVLLSSSFISLGGDSITAIHITARCYAEKIAVKTKDILRCKSISEIAEHATVIRQKEGMLDAKSAGLGSSSDTFGLTPIQKLYFTSLAGHMLPPYLSLTGSSRFNQSVLLRLTRDISVQELANAVQAIVRQHGMLRARFTHSQLEGTWTQRILPAADIPPVLQHHILAKSSDMDPIIAASQRRLDPIGGPVFAADLYTIASAASSSHAYPQEQQPQRLLFIVAHHLVADLVSLNIIQQDIEQFLATGRLLSTDGCTFKAWAEMQERYVAQNLQSPAQLANLFPVSKADHSYWGVTLDSNVFGETLSTSFSLDIGPTRALLGTCNECFGTKPDDLIIAALLVSFATVFTDRDTPPVFCEGHGRDCAWDNSIDLTSTVGWFTVLYPLHVRLSLDPRGRNHHLVDAIRRTKDARARISGHTWSYFTSRFSTKDGRAAFKNHWPMEILFNYVGGHQKQERNDVLLVPVPRHGLSPSPNHTHDNMLHHTADVGTQCHRMALFDIHVDVGSDGRATFHFTFNKRTLYQDKIHLWVSTYRELLLEAVDQLTTMSPEPTLSNFPLMPHLTYEHIDRIKSEIMPALGLSRMSDIADIYPCGPAQKGIVISQARSTRVYRESFLYTILSGDSEPINLKRLEAAWRTVVSRHDILRTVIVEDTLATGEGYYQVVLRQWDPRVRLVEFDDTELDGSDVPLALEKMRKLSATYTPITADAGKKAEPAHTILFYRAATRTYMYLEISHALMDASSMPVLLSDIATTYRGNRLGLADEVDLPRYRDFIAHIRGIPMETSIDYWMAYLDGVKQCHISALRGDSADALHPANKPGAPDTGSVPIDLITGSIFDFCLAHGLTPASVFKVAWALVLHAYTGMRQVCFGFLTSGRDAPIQGVENIMGLVCNMLVVRVGLDRDKTSIDLLKDAHESWVDSIEHQFVSLAELQHQLQQRRAEATSSFASSHSEALFNTALSLTGRNSGPKLGNARASQASIAFEALGGNENSEYDGTVSIWPTSDNSGFRAAYTYKLSHITKSQAKTLAVTYSKAVKGRHAGNAAYVIFTSGSTGMPKGVVIEHRAWCASAVGWIEGRGMNAQTRKLQYASYSFDAAVGDVLGTLMAGGCICIPSEAERLDNIEAAITRMQVNVLDIPPSVLGILKPESVASVRTMVIAGESPPEHEIRRWCGRVRMVLAYGPTECSIESSLVTCESVNPLKPSNIGFPKKVCRYWVASEADHNVLVPTGAIGELLIEGVSEHCAELHGLSSQSSFSVLTRSRKS</sequence>
<dbReference type="FunFam" id="3.30.559.30:FF:000002">
    <property type="entry name" value="Nonribosomal peptide synthase Pes1"/>
    <property type="match status" value="1"/>
</dbReference>
<organism evidence="5 6">
    <name type="scientific">Clonostachys chloroleuca</name>
    <dbReference type="NCBI Taxonomy" id="1926264"/>
    <lineage>
        <taxon>Eukaryota</taxon>
        <taxon>Fungi</taxon>
        <taxon>Dikarya</taxon>
        <taxon>Ascomycota</taxon>
        <taxon>Pezizomycotina</taxon>
        <taxon>Sordariomycetes</taxon>
        <taxon>Hypocreomycetidae</taxon>
        <taxon>Hypocreales</taxon>
        <taxon>Bionectriaceae</taxon>
        <taxon>Clonostachys</taxon>
    </lineage>
</organism>
<keyword evidence="2" id="KW-0597">Phosphoprotein</keyword>
<evidence type="ECO:0000313" key="5">
    <source>
        <dbReference type="EMBL" id="CAI6058411.1"/>
    </source>
</evidence>
<dbReference type="FunFam" id="3.30.300.30:FF:000015">
    <property type="entry name" value="Nonribosomal peptide synthase SidD"/>
    <property type="match status" value="3"/>
</dbReference>
<dbReference type="InterPro" id="IPR009081">
    <property type="entry name" value="PP-bd_ACP"/>
</dbReference>
<gene>
    <name evidence="5" type="ORF">CCHLO57077_00015804</name>
</gene>
<dbReference type="Proteomes" id="UP001160390">
    <property type="component" value="Unassembled WGS sequence"/>
</dbReference>
<dbReference type="NCBIfam" id="TIGR01733">
    <property type="entry name" value="AA-adenyl-dom"/>
    <property type="match status" value="2"/>
</dbReference>
<dbReference type="NCBIfam" id="NF003417">
    <property type="entry name" value="PRK04813.1"/>
    <property type="match status" value="4"/>
</dbReference>
<dbReference type="GO" id="GO:0043041">
    <property type="term" value="P:amino acid activation for nonribosomal peptide biosynthetic process"/>
    <property type="evidence" value="ECO:0007669"/>
    <property type="project" value="TreeGrafter"/>
</dbReference>
<dbReference type="Gene3D" id="3.30.559.30">
    <property type="entry name" value="Nonribosomal peptide synthetase, condensation domain"/>
    <property type="match status" value="4"/>
</dbReference>
<dbReference type="SUPFAM" id="SSF47336">
    <property type="entry name" value="ACP-like"/>
    <property type="match status" value="3"/>
</dbReference>
<evidence type="ECO:0000256" key="2">
    <source>
        <dbReference type="ARBA" id="ARBA00022553"/>
    </source>
</evidence>
<dbReference type="InterPro" id="IPR042099">
    <property type="entry name" value="ANL_N_sf"/>
</dbReference>
<evidence type="ECO:0000256" key="3">
    <source>
        <dbReference type="ARBA" id="ARBA00022598"/>
    </source>
</evidence>
<feature type="domain" description="Carrier" evidence="4">
    <location>
        <begin position="1856"/>
        <end position="1933"/>
    </location>
</feature>
<evidence type="ECO:0000256" key="1">
    <source>
        <dbReference type="ARBA" id="ARBA00022450"/>
    </source>
</evidence>
<dbReference type="Pfam" id="PF00668">
    <property type="entry name" value="Condensation"/>
    <property type="match status" value="4"/>
</dbReference>
<dbReference type="InterPro" id="IPR010071">
    <property type="entry name" value="AA_adenyl_dom"/>
</dbReference>
<dbReference type="InterPro" id="IPR036736">
    <property type="entry name" value="ACP-like_sf"/>
</dbReference>
<dbReference type="GO" id="GO:0044550">
    <property type="term" value="P:secondary metabolite biosynthetic process"/>
    <property type="evidence" value="ECO:0007669"/>
    <property type="project" value="TreeGrafter"/>
</dbReference>
<dbReference type="Pfam" id="PF00550">
    <property type="entry name" value="PP-binding"/>
    <property type="match status" value="3"/>
</dbReference>
<dbReference type="Gene3D" id="3.40.50.980">
    <property type="match status" value="2"/>
</dbReference>
<dbReference type="CDD" id="cd19545">
    <property type="entry name" value="FUM14_C_NRPS-like"/>
    <property type="match status" value="1"/>
</dbReference>
<evidence type="ECO:0000313" key="6">
    <source>
        <dbReference type="Proteomes" id="UP001160390"/>
    </source>
</evidence>
<dbReference type="FunFam" id="3.40.50.12780:FF:000014">
    <property type="entry name" value="Nonribosomal peptide synthetase 1"/>
    <property type="match status" value="2"/>
</dbReference>
<evidence type="ECO:0000259" key="4">
    <source>
        <dbReference type="PROSITE" id="PS50075"/>
    </source>
</evidence>
<reference evidence="5" key="1">
    <citation type="submission" date="2023-01" db="EMBL/GenBank/DDBJ databases">
        <authorList>
            <person name="Piombo E."/>
        </authorList>
    </citation>
    <scope>NUCLEOTIDE SEQUENCE</scope>
</reference>
<dbReference type="InterPro" id="IPR045851">
    <property type="entry name" value="AMP-bd_C_sf"/>
</dbReference>
<proteinExistence type="predicted"/>
<dbReference type="PROSITE" id="PS00455">
    <property type="entry name" value="AMP_BINDING"/>
    <property type="match status" value="3"/>
</dbReference>
<dbReference type="GO" id="GO:0005737">
    <property type="term" value="C:cytoplasm"/>
    <property type="evidence" value="ECO:0007669"/>
    <property type="project" value="TreeGrafter"/>
</dbReference>
<dbReference type="SUPFAM" id="SSF52777">
    <property type="entry name" value="CoA-dependent acyltransferases"/>
    <property type="match status" value="8"/>
</dbReference>
<dbReference type="SUPFAM" id="SSF56801">
    <property type="entry name" value="Acetyl-CoA synthetase-like"/>
    <property type="match status" value="4"/>
</dbReference>
<dbReference type="InterPro" id="IPR006162">
    <property type="entry name" value="Ppantetheine_attach_site"/>
</dbReference>
<dbReference type="InterPro" id="IPR000873">
    <property type="entry name" value="AMP-dep_synth/lig_dom"/>
</dbReference>
<dbReference type="GO" id="GO:0016874">
    <property type="term" value="F:ligase activity"/>
    <property type="evidence" value="ECO:0007669"/>
    <property type="project" value="UniProtKB-KW"/>
</dbReference>
<dbReference type="EMBL" id="CABFNP030000615">
    <property type="protein sequence ID" value="CAI6058411.1"/>
    <property type="molecule type" value="Genomic_DNA"/>
</dbReference>
<dbReference type="PANTHER" id="PTHR45527">
    <property type="entry name" value="NONRIBOSOMAL PEPTIDE SYNTHETASE"/>
    <property type="match status" value="1"/>
</dbReference>
<feature type="domain" description="Carrier" evidence="4">
    <location>
        <begin position="653"/>
        <end position="729"/>
    </location>
</feature>
<dbReference type="Gene3D" id="1.10.1200.10">
    <property type="entry name" value="ACP-like"/>
    <property type="match status" value="3"/>
</dbReference>
<dbReference type="PROSITE" id="PS00012">
    <property type="entry name" value="PHOSPHOPANTETHEINE"/>
    <property type="match status" value="1"/>
</dbReference>
<keyword evidence="1" id="KW-0596">Phosphopantetheine</keyword>
<dbReference type="Gene3D" id="3.30.559.10">
    <property type="entry name" value="Chloramphenicol acetyltransferase-like domain"/>
    <property type="match status" value="4"/>
</dbReference>
<dbReference type="FunFam" id="1.10.1200.10:FF:000005">
    <property type="entry name" value="Nonribosomal peptide synthetase 1"/>
    <property type="match status" value="1"/>
</dbReference>